<organism evidence="2 3">
    <name type="scientific">Candidatus Accumulibacter adjunctus</name>
    <dbReference type="NCBI Taxonomy" id="1454001"/>
    <lineage>
        <taxon>Bacteria</taxon>
        <taxon>Pseudomonadati</taxon>
        <taxon>Pseudomonadota</taxon>
        <taxon>Betaproteobacteria</taxon>
        <taxon>Candidatus Accumulibacter</taxon>
    </lineage>
</organism>
<reference evidence="2" key="1">
    <citation type="submission" date="2014-02" db="EMBL/GenBank/DDBJ databases">
        <title>Expanding our view of genomic diversity in Candidatus Accumulibacter clades.</title>
        <authorList>
            <person name="Skennerton C.T."/>
            <person name="Barr J.J."/>
            <person name="Slater F.R."/>
            <person name="Bond P.L."/>
            <person name="Tyson G.W."/>
        </authorList>
    </citation>
    <scope>NUCLEOTIDE SEQUENCE [LARGE SCALE GENOMIC DNA]</scope>
</reference>
<dbReference type="STRING" id="1454001.AW08_00662"/>
<evidence type="ECO:0000313" key="3">
    <source>
        <dbReference type="Proteomes" id="UP000020218"/>
    </source>
</evidence>
<evidence type="ECO:0000313" key="2">
    <source>
        <dbReference type="EMBL" id="EXI68840.1"/>
    </source>
</evidence>
<dbReference type="Proteomes" id="UP000020218">
    <property type="component" value="Unassembled WGS sequence"/>
</dbReference>
<dbReference type="InterPro" id="IPR000157">
    <property type="entry name" value="TIR_dom"/>
</dbReference>
<dbReference type="EMBL" id="JFAX01000003">
    <property type="protein sequence ID" value="EXI68840.1"/>
    <property type="molecule type" value="Genomic_DNA"/>
</dbReference>
<name>A0A011NW43_9PROT</name>
<feature type="domain" description="TIR" evidence="1">
    <location>
        <begin position="1"/>
        <end position="116"/>
    </location>
</feature>
<gene>
    <name evidence="2" type="ORF">AW08_00662</name>
</gene>
<dbReference type="PATRIC" id="fig|1454001.3.peg.840"/>
<comment type="caution">
    <text evidence="2">The sequence shown here is derived from an EMBL/GenBank/DDBJ whole genome shotgun (WGS) entry which is preliminary data.</text>
</comment>
<dbReference type="Gene3D" id="3.40.50.10140">
    <property type="entry name" value="Toll/interleukin-1 receptor homology (TIR) domain"/>
    <property type="match status" value="1"/>
</dbReference>
<accession>A0A011NW43</accession>
<dbReference type="SUPFAM" id="SSF52200">
    <property type="entry name" value="Toll/Interleukin receptor TIR domain"/>
    <property type="match status" value="1"/>
</dbReference>
<protein>
    <recommendedName>
        <fullName evidence="1">TIR domain-containing protein</fullName>
    </recommendedName>
</protein>
<keyword evidence="3" id="KW-1185">Reference proteome</keyword>
<sequence length="516" mass="58241">MSYDAFLSYSREDEDEVTRIAERLRDEANLQVWFDRWELVPGDPWQEKLEEALRQLNTSVVFIGRKGLGNWQAPEVRAALNRNAERKMRVVPVALPGVDVRDERIPLFLKNLDFCLLRSLDDQPNFERLVAGITGVHPRFARAAQAARPAATTPAPIDPNREAIAYLQGHLENDAISFFVGRGLMSALTPCDISEKLLRSLELIGEEAPAMLPSLDLAANYYAVKSDENRLQTDVASILRQGHLQIPAAYDELALLLRQLCARPAGRGRRRYRHLVITSVLDTTIEQAFLRAGMGFTRFVQSASGRRLDINLYDQVELSGSGFIRVGERSGYHHSFPLDSSDDMDRVIEECDARSVSLEQASAGSPDGTQLASIFADLREPILYKLHGSLDVRDSFTLSTEQYYEAVSRSPSHKAVPEQIGQILSNTPIVCLGSRILDPDFRLSYYLLRECLDVRRGQIRRFAVHPRDLGDQRDCSHQMGLRAWSRLANWATTRYGVEMLDMPSERFLRQLRGASP</sequence>
<dbReference type="AlphaFoldDB" id="A0A011NW43"/>
<dbReference type="PROSITE" id="PS50104">
    <property type="entry name" value="TIR"/>
    <property type="match status" value="1"/>
</dbReference>
<dbReference type="Pfam" id="PF13289">
    <property type="entry name" value="SIR2_2"/>
    <property type="match status" value="1"/>
</dbReference>
<dbReference type="Pfam" id="PF13676">
    <property type="entry name" value="TIR_2"/>
    <property type="match status" value="1"/>
</dbReference>
<proteinExistence type="predicted"/>
<evidence type="ECO:0000259" key="1">
    <source>
        <dbReference type="PROSITE" id="PS50104"/>
    </source>
</evidence>
<dbReference type="InterPro" id="IPR035897">
    <property type="entry name" value="Toll_tir_struct_dom_sf"/>
</dbReference>
<dbReference type="GO" id="GO:0007165">
    <property type="term" value="P:signal transduction"/>
    <property type="evidence" value="ECO:0007669"/>
    <property type="project" value="InterPro"/>
</dbReference>